<accession>A0A6C0IY28</accession>
<dbReference type="AlphaFoldDB" id="A0A6C0IY28"/>
<sequence length="250" mass="30359">MNNDTDLNDFLKSKIETSYSNIQTTYNLYCKLITNSLKKIYNKFKNIDYCFKSIETIHNIFWIVLNYSNNLKLSMFLSERAVVLLIEYIMLSNDIKDNLCFLDIKKFLYRKTLGDIIYNDNNFYLNIYKLSTLYKKFITNYLKQEQNIEQFEHLNRKYVSIFLYLFVNNQLNFLHTISNKLDTLEDINRFLFKINIYNHILLNIKNKNKIRHVYETLIKNYLEFDKINIDIDKTDKYLNLINKFNLINSY</sequence>
<reference evidence="1" key="1">
    <citation type="journal article" date="2020" name="Nature">
        <title>Giant virus diversity and host interactions through global metagenomics.</title>
        <authorList>
            <person name="Schulz F."/>
            <person name="Roux S."/>
            <person name="Paez-Espino D."/>
            <person name="Jungbluth S."/>
            <person name="Walsh D.A."/>
            <person name="Denef V.J."/>
            <person name="McMahon K.D."/>
            <person name="Konstantinidis K.T."/>
            <person name="Eloe-Fadrosh E.A."/>
            <person name="Kyrpides N.C."/>
            <person name="Woyke T."/>
        </authorList>
    </citation>
    <scope>NUCLEOTIDE SEQUENCE</scope>
    <source>
        <strain evidence="1">GVMAG-M-3300025138-11</strain>
    </source>
</reference>
<evidence type="ECO:0000313" key="1">
    <source>
        <dbReference type="EMBL" id="QHT97440.1"/>
    </source>
</evidence>
<dbReference type="EMBL" id="MN740276">
    <property type="protein sequence ID" value="QHT97440.1"/>
    <property type="molecule type" value="Genomic_DNA"/>
</dbReference>
<name>A0A6C0IY28_9ZZZZ</name>
<protein>
    <submittedName>
        <fullName evidence="1">Uncharacterized protein</fullName>
    </submittedName>
</protein>
<organism evidence="1">
    <name type="scientific">viral metagenome</name>
    <dbReference type="NCBI Taxonomy" id="1070528"/>
    <lineage>
        <taxon>unclassified sequences</taxon>
        <taxon>metagenomes</taxon>
        <taxon>organismal metagenomes</taxon>
    </lineage>
</organism>
<proteinExistence type="predicted"/>